<feature type="domain" description="Enoyl reductase (ER)" evidence="4">
    <location>
        <begin position="1"/>
        <end position="273"/>
    </location>
</feature>
<dbReference type="Pfam" id="PF13602">
    <property type="entry name" value="ADH_zinc_N_2"/>
    <property type="match status" value="1"/>
</dbReference>
<feature type="non-terminal residue" evidence="5">
    <location>
        <position position="1"/>
    </location>
</feature>
<evidence type="ECO:0000256" key="1">
    <source>
        <dbReference type="ARBA" id="ARBA00022450"/>
    </source>
</evidence>
<organism evidence="5 6">
    <name type="scientific">Callosobruchus maculatus</name>
    <name type="common">Southern cowpea weevil</name>
    <name type="synonym">Pulse bruchid</name>
    <dbReference type="NCBI Taxonomy" id="64391"/>
    <lineage>
        <taxon>Eukaryota</taxon>
        <taxon>Metazoa</taxon>
        <taxon>Ecdysozoa</taxon>
        <taxon>Arthropoda</taxon>
        <taxon>Hexapoda</taxon>
        <taxon>Insecta</taxon>
        <taxon>Pterygota</taxon>
        <taxon>Neoptera</taxon>
        <taxon>Endopterygota</taxon>
        <taxon>Coleoptera</taxon>
        <taxon>Polyphaga</taxon>
        <taxon>Cucujiformia</taxon>
        <taxon>Chrysomeloidea</taxon>
        <taxon>Chrysomelidae</taxon>
        <taxon>Bruchinae</taxon>
        <taxon>Bruchini</taxon>
        <taxon>Callosobruchus</taxon>
    </lineage>
</organism>
<dbReference type="EMBL" id="CAACVG010006274">
    <property type="protein sequence ID" value="VEN40066.1"/>
    <property type="molecule type" value="Genomic_DNA"/>
</dbReference>
<reference evidence="5 6" key="1">
    <citation type="submission" date="2019-01" db="EMBL/GenBank/DDBJ databases">
        <authorList>
            <person name="Sayadi A."/>
        </authorList>
    </citation>
    <scope>NUCLEOTIDE SEQUENCE [LARGE SCALE GENOMIC DNA]</scope>
</reference>
<dbReference type="AlphaFoldDB" id="A0A653BXP0"/>
<dbReference type="GO" id="GO:0006633">
    <property type="term" value="P:fatty acid biosynthetic process"/>
    <property type="evidence" value="ECO:0007669"/>
    <property type="project" value="TreeGrafter"/>
</dbReference>
<evidence type="ECO:0000313" key="6">
    <source>
        <dbReference type="Proteomes" id="UP000410492"/>
    </source>
</evidence>
<dbReference type="GO" id="GO:0016491">
    <property type="term" value="F:oxidoreductase activity"/>
    <property type="evidence" value="ECO:0007669"/>
    <property type="project" value="InterPro"/>
</dbReference>
<dbReference type="Proteomes" id="UP000410492">
    <property type="component" value="Unassembled WGS sequence"/>
</dbReference>
<dbReference type="Pfam" id="PF08659">
    <property type="entry name" value="KR"/>
    <property type="match status" value="1"/>
</dbReference>
<dbReference type="Gene3D" id="3.40.50.720">
    <property type="entry name" value="NAD(P)-binding Rossmann-like Domain"/>
    <property type="match status" value="1"/>
</dbReference>
<dbReference type="SMART" id="SM00829">
    <property type="entry name" value="PKS_ER"/>
    <property type="match status" value="1"/>
</dbReference>
<dbReference type="InterPro" id="IPR036291">
    <property type="entry name" value="NAD(P)-bd_dom_sf"/>
</dbReference>
<sequence>LDHILLARSAVIPYGDFLLVTIIAQIFRGNRVMGFIPAGAISTMILSDPYLEWKVPDYLSLEDAATVPTVYGTLAYGLLHKGKLKRGDSILIHSATGGIGLAAIRIAIHYGATIYVTVGTKDKKEYLLKTFPQIKANNIGNSRDTSFEQMIMKQTGGRGVDLVLNSLAEDKLISSVRCLAKGGRFIEIGKFDLTRNSEMSLMLLEKGASFIAVALDIIMWCTPPEKQLVLGLMDQLLQEKVVKPLDRTIFKMKEVEQAFRYMTTGKHMGKVLLQIREVESNAPVEKKKYTALTRYNCCGDKCYIIIGGLGGFGLELADWMIIRGCRKLVLTSRKGVTTGYQAYRMKY</sequence>
<evidence type="ECO:0000259" key="4">
    <source>
        <dbReference type="SMART" id="SM00829"/>
    </source>
</evidence>
<keyword evidence="1" id="KW-0596">Phosphopantetheine</keyword>
<gene>
    <name evidence="5" type="ORF">CALMAC_LOCUS4362</name>
</gene>
<dbReference type="PANTHER" id="PTHR43775:SF23">
    <property type="entry name" value="FATTY ACID SYNTHASE 3"/>
    <property type="match status" value="1"/>
</dbReference>
<keyword evidence="2" id="KW-0597">Phosphoprotein</keyword>
<accession>A0A653BXP0</accession>
<name>A0A653BXP0_CALMS</name>
<dbReference type="OrthoDB" id="8010555at2759"/>
<keyword evidence="3" id="KW-0808">Transferase</keyword>
<feature type="non-terminal residue" evidence="5">
    <location>
        <position position="347"/>
    </location>
</feature>
<dbReference type="Gene3D" id="3.90.180.10">
    <property type="entry name" value="Medium-chain alcohol dehydrogenases, catalytic domain"/>
    <property type="match status" value="1"/>
</dbReference>
<evidence type="ECO:0000256" key="2">
    <source>
        <dbReference type="ARBA" id="ARBA00022553"/>
    </source>
</evidence>
<evidence type="ECO:0000313" key="5">
    <source>
        <dbReference type="EMBL" id="VEN40066.1"/>
    </source>
</evidence>
<dbReference type="GO" id="GO:0004312">
    <property type="term" value="F:fatty acid synthase activity"/>
    <property type="evidence" value="ECO:0007669"/>
    <property type="project" value="TreeGrafter"/>
</dbReference>
<dbReference type="InterPro" id="IPR020843">
    <property type="entry name" value="ER"/>
</dbReference>
<evidence type="ECO:0000256" key="3">
    <source>
        <dbReference type="ARBA" id="ARBA00022679"/>
    </source>
</evidence>
<dbReference type="CDD" id="cd05195">
    <property type="entry name" value="enoyl_red"/>
    <property type="match status" value="1"/>
</dbReference>
<dbReference type="InterPro" id="IPR013968">
    <property type="entry name" value="PKS_KR"/>
</dbReference>
<dbReference type="PANTHER" id="PTHR43775">
    <property type="entry name" value="FATTY ACID SYNTHASE"/>
    <property type="match status" value="1"/>
</dbReference>
<protein>
    <recommendedName>
        <fullName evidence="4">Enoyl reductase (ER) domain-containing protein</fullName>
    </recommendedName>
</protein>
<dbReference type="SUPFAM" id="SSF51735">
    <property type="entry name" value="NAD(P)-binding Rossmann-fold domains"/>
    <property type="match status" value="1"/>
</dbReference>
<dbReference type="InterPro" id="IPR050091">
    <property type="entry name" value="PKS_NRPS_Biosynth_Enz"/>
</dbReference>
<proteinExistence type="predicted"/>
<keyword evidence="6" id="KW-1185">Reference proteome</keyword>
<dbReference type="FunFam" id="3.40.50.720:FF:000209">
    <property type="entry name" value="Polyketide synthase Pks12"/>
    <property type="match status" value="1"/>
</dbReference>